<dbReference type="Proteomes" id="UP001612741">
    <property type="component" value="Unassembled WGS sequence"/>
</dbReference>
<proteinExistence type="predicted"/>
<protein>
    <submittedName>
        <fullName evidence="1">Uncharacterized protein</fullName>
    </submittedName>
</protein>
<evidence type="ECO:0000313" key="2">
    <source>
        <dbReference type="Proteomes" id="UP001612741"/>
    </source>
</evidence>
<reference evidence="1 2" key="1">
    <citation type="submission" date="2024-10" db="EMBL/GenBank/DDBJ databases">
        <title>The Natural Products Discovery Center: Release of the First 8490 Sequenced Strains for Exploring Actinobacteria Biosynthetic Diversity.</title>
        <authorList>
            <person name="Kalkreuter E."/>
            <person name="Kautsar S.A."/>
            <person name="Yang D."/>
            <person name="Bader C.D."/>
            <person name="Teijaro C.N."/>
            <person name="Fluegel L."/>
            <person name="Davis C.M."/>
            <person name="Simpson J.R."/>
            <person name="Lauterbach L."/>
            <person name="Steele A.D."/>
            <person name="Gui C."/>
            <person name="Meng S."/>
            <person name="Li G."/>
            <person name="Viehrig K."/>
            <person name="Ye F."/>
            <person name="Su P."/>
            <person name="Kiefer A.F."/>
            <person name="Nichols A."/>
            <person name="Cepeda A.J."/>
            <person name="Yan W."/>
            <person name="Fan B."/>
            <person name="Jiang Y."/>
            <person name="Adhikari A."/>
            <person name="Zheng C.-J."/>
            <person name="Schuster L."/>
            <person name="Cowan T.M."/>
            <person name="Smanski M.J."/>
            <person name="Chevrette M.G."/>
            <person name="De Carvalho L.P.S."/>
            <person name="Shen B."/>
        </authorList>
    </citation>
    <scope>NUCLEOTIDE SEQUENCE [LARGE SCALE GENOMIC DNA]</scope>
    <source>
        <strain evidence="1 2">NPDC050545</strain>
    </source>
</reference>
<keyword evidence="2" id="KW-1185">Reference proteome</keyword>
<comment type="caution">
    <text evidence="1">The sequence shown here is derived from an EMBL/GenBank/DDBJ whole genome shotgun (WGS) entry which is preliminary data.</text>
</comment>
<accession>A0ABW7YNN6</accession>
<organism evidence="1 2">
    <name type="scientific">Nonomuraea typhae</name>
    <dbReference type="NCBI Taxonomy" id="2603600"/>
    <lineage>
        <taxon>Bacteria</taxon>
        <taxon>Bacillati</taxon>
        <taxon>Actinomycetota</taxon>
        <taxon>Actinomycetes</taxon>
        <taxon>Streptosporangiales</taxon>
        <taxon>Streptosporangiaceae</taxon>
        <taxon>Nonomuraea</taxon>
    </lineage>
</organism>
<gene>
    <name evidence="1" type="ORF">ACIBG2_05975</name>
</gene>
<evidence type="ECO:0000313" key="1">
    <source>
        <dbReference type="EMBL" id="MFI6496908.1"/>
    </source>
</evidence>
<sequence>MTALACVKDVELRLGRTFTSDEAGRASVLLDDASALVRAYTRQDFAAPTSETVVLRASGGVVRLPKGPVVSVTSVVMVGMYGSPDITIVGWGWDGLDVIDVSGWTSCIINLPESVYEADDLPSTYRVTYVHGYTTLPPVAVTVVAGMVGRTLSAPTTTSGLTSETIGSYSYRMAEPGIGTSVTLTAADKALLDDAGLRKRAGTIPVRLR</sequence>
<dbReference type="RefSeq" id="WP_397079397.1">
    <property type="nucleotide sequence ID" value="NZ_JBITGY010000002.1"/>
</dbReference>
<dbReference type="EMBL" id="JBITGY010000002">
    <property type="protein sequence ID" value="MFI6496908.1"/>
    <property type="molecule type" value="Genomic_DNA"/>
</dbReference>
<name>A0ABW7YNN6_9ACTN</name>